<dbReference type="AlphaFoldDB" id="A0A0A9QNB1"/>
<accession>A0A0A9QNB1</accession>
<reference evidence="1" key="1">
    <citation type="submission" date="2014-09" db="EMBL/GenBank/DDBJ databases">
        <authorList>
            <person name="Magalhaes I.L.F."/>
            <person name="Oliveira U."/>
            <person name="Santos F.R."/>
            <person name="Vidigal T.H.D.A."/>
            <person name="Brescovit A.D."/>
            <person name="Santos A.J."/>
        </authorList>
    </citation>
    <scope>NUCLEOTIDE SEQUENCE</scope>
    <source>
        <tissue evidence="1">Shoot tissue taken approximately 20 cm above the soil surface</tissue>
    </source>
</reference>
<reference evidence="1" key="2">
    <citation type="journal article" date="2015" name="Data Brief">
        <title>Shoot transcriptome of the giant reed, Arundo donax.</title>
        <authorList>
            <person name="Barrero R.A."/>
            <person name="Guerrero F.D."/>
            <person name="Moolhuijzen P."/>
            <person name="Goolsby J.A."/>
            <person name="Tidwell J."/>
            <person name="Bellgard S.E."/>
            <person name="Bellgard M.I."/>
        </authorList>
    </citation>
    <scope>NUCLEOTIDE SEQUENCE</scope>
    <source>
        <tissue evidence="1">Shoot tissue taken approximately 20 cm above the soil surface</tissue>
    </source>
</reference>
<evidence type="ECO:0000313" key="1">
    <source>
        <dbReference type="EMBL" id="JAE36524.1"/>
    </source>
</evidence>
<sequence length="57" mass="6618">MKKVKHLRHYPIVATKANQIKPAFPKNTNKHKHVCDSMSAYLVPLHWLESIIHNTTT</sequence>
<proteinExistence type="predicted"/>
<protein>
    <submittedName>
        <fullName evidence="1">Uncharacterized protein</fullName>
    </submittedName>
</protein>
<organism evidence="1">
    <name type="scientific">Arundo donax</name>
    <name type="common">Giant reed</name>
    <name type="synonym">Donax arundinaceus</name>
    <dbReference type="NCBI Taxonomy" id="35708"/>
    <lineage>
        <taxon>Eukaryota</taxon>
        <taxon>Viridiplantae</taxon>
        <taxon>Streptophyta</taxon>
        <taxon>Embryophyta</taxon>
        <taxon>Tracheophyta</taxon>
        <taxon>Spermatophyta</taxon>
        <taxon>Magnoliopsida</taxon>
        <taxon>Liliopsida</taxon>
        <taxon>Poales</taxon>
        <taxon>Poaceae</taxon>
        <taxon>PACMAD clade</taxon>
        <taxon>Arundinoideae</taxon>
        <taxon>Arundineae</taxon>
        <taxon>Arundo</taxon>
    </lineage>
</organism>
<name>A0A0A9QNB1_ARUDO</name>
<dbReference type="EMBL" id="GBRH01161372">
    <property type="protein sequence ID" value="JAE36524.1"/>
    <property type="molecule type" value="Transcribed_RNA"/>
</dbReference>